<organism evidence="1 2">
    <name type="scientific">Tagetes erecta</name>
    <name type="common">African marigold</name>
    <dbReference type="NCBI Taxonomy" id="13708"/>
    <lineage>
        <taxon>Eukaryota</taxon>
        <taxon>Viridiplantae</taxon>
        <taxon>Streptophyta</taxon>
        <taxon>Embryophyta</taxon>
        <taxon>Tracheophyta</taxon>
        <taxon>Spermatophyta</taxon>
        <taxon>Magnoliopsida</taxon>
        <taxon>eudicotyledons</taxon>
        <taxon>Gunneridae</taxon>
        <taxon>Pentapetalae</taxon>
        <taxon>asterids</taxon>
        <taxon>campanulids</taxon>
        <taxon>Asterales</taxon>
        <taxon>Asteraceae</taxon>
        <taxon>Asteroideae</taxon>
        <taxon>Heliantheae alliance</taxon>
        <taxon>Tageteae</taxon>
        <taxon>Tagetes</taxon>
    </lineage>
</organism>
<dbReference type="AlphaFoldDB" id="A0AAD8L0Y5"/>
<dbReference type="Proteomes" id="UP001229421">
    <property type="component" value="Unassembled WGS sequence"/>
</dbReference>
<name>A0AAD8L0Y5_TARER</name>
<evidence type="ECO:0000313" key="1">
    <source>
        <dbReference type="EMBL" id="KAK1432538.1"/>
    </source>
</evidence>
<accession>A0AAD8L0Y5</accession>
<keyword evidence="2" id="KW-1185">Reference proteome</keyword>
<gene>
    <name evidence="1" type="ORF">QVD17_09435</name>
</gene>
<protein>
    <submittedName>
        <fullName evidence="1">Uncharacterized protein</fullName>
    </submittedName>
</protein>
<sequence>MELLPVKVDVFVWRATKKRIPTRKDLVRDEFKLTIFFSSYATRWYLGGCGLGKVAINHEFKCGLEDFIAVDHRATGFLLHWCVGVPTSDLAFWRGVPPLVGVTPTRTCCDLNSDKDYSFTSQPFDLFMNLRLNPSSSSSFILFTQGLSSKGENGGCDSVGI</sequence>
<evidence type="ECO:0000313" key="2">
    <source>
        <dbReference type="Proteomes" id="UP001229421"/>
    </source>
</evidence>
<proteinExistence type="predicted"/>
<comment type="caution">
    <text evidence="1">The sequence shown here is derived from an EMBL/GenBank/DDBJ whole genome shotgun (WGS) entry which is preliminary data.</text>
</comment>
<dbReference type="EMBL" id="JAUHHV010000002">
    <property type="protein sequence ID" value="KAK1432538.1"/>
    <property type="molecule type" value="Genomic_DNA"/>
</dbReference>
<reference evidence="1" key="1">
    <citation type="journal article" date="2023" name="bioRxiv">
        <title>Improved chromosome-level genome assembly for marigold (Tagetes erecta).</title>
        <authorList>
            <person name="Jiang F."/>
            <person name="Yuan L."/>
            <person name="Wang S."/>
            <person name="Wang H."/>
            <person name="Xu D."/>
            <person name="Wang A."/>
            <person name="Fan W."/>
        </authorList>
    </citation>
    <scope>NUCLEOTIDE SEQUENCE</scope>
    <source>
        <strain evidence="1">WSJ</strain>
        <tissue evidence="1">Leaf</tissue>
    </source>
</reference>